<dbReference type="PANTHER" id="PTHR26451">
    <property type="entry name" value="G_PROTEIN_RECEP_F1_2 DOMAIN-CONTAINING PROTEIN"/>
    <property type="match status" value="1"/>
</dbReference>
<feature type="transmembrane region" description="Helical" evidence="6">
    <location>
        <begin position="668"/>
        <end position="689"/>
    </location>
</feature>
<evidence type="ECO:0000313" key="8">
    <source>
        <dbReference type="Ensembl" id="ENSLACP00000003051.1"/>
    </source>
</evidence>
<dbReference type="PRINTS" id="PR00245">
    <property type="entry name" value="OLFACTORYR"/>
</dbReference>
<feature type="transmembrane region" description="Helical" evidence="6">
    <location>
        <begin position="131"/>
        <end position="153"/>
    </location>
</feature>
<name>H3A080_LATCH</name>
<dbReference type="Pfam" id="PF13853">
    <property type="entry name" value="7tm_4"/>
    <property type="match status" value="3"/>
</dbReference>
<dbReference type="InterPro" id="IPR000276">
    <property type="entry name" value="GPCR_Rhodpsn"/>
</dbReference>
<dbReference type="InParanoid" id="H3A080"/>
<reference evidence="9" key="1">
    <citation type="submission" date="2011-08" db="EMBL/GenBank/DDBJ databases">
        <title>The draft genome of Latimeria chalumnae.</title>
        <authorList>
            <person name="Di Palma F."/>
            <person name="Alfoldi J."/>
            <person name="Johnson J."/>
            <person name="Berlin A."/>
            <person name="Gnerre S."/>
            <person name="Jaffe D."/>
            <person name="MacCallum I."/>
            <person name="Young S."/>
            <person name="Walker B.J."/>
            <person name="Lander E."/>
            <person name="Lindblad-Toh K."/>
        </authorList>
    </citation>
    <scope>NUCLEOTIDE SEQUENCE [LARGE SCALE GENOMIC DNA]</scope>
    <source>
        <strain evidence="9">Wild caught</strain>
    </source>
</reference>
<dbReference type="OMA" id="YPVHVFM"/>
<proteinExistence type="predicted"/>
<evidence type="ECO:0000256" key="2">
    <source>
        <dbReference type="ARBA" id="ARBA00022692"/>
    </source>
</evidence>
<protein>
    <recommendedName>
        <fullName evidence="7">G-protein coupled receptors family 1 profile domain-containing protein</fullName>
    </recommendedName>
</protein>
<dbReference type="Ensembl" id="ENSLACT00000003078.1">
    <property type="protein sequence ID" value="ENSLACP00000003051.1"/>
    <property type="gene ID" value="ENSLACG00000002729.1"/>
</dbReference>
<dbReference type="GO" id="GO:0005886">
    <property type="term" value="C:plasma membrane"/>
    <property type="evidence" value="ECO:0007669"/>
    <property type="project" value="UniProtKB-SubCell"/>
</dbReference>
<dbReference type="HOGENOM" id="CLU_012526_7_0_1"/>
<dbReference type="InterPro" id="IPR052921">
    <property type="entry name" value="GPCR1_Superfamily_Member"/>
</dbReference>
<keyword evidence="4 6" id="KW-0472">Membrane</keyword>
<keyword evidence="5" id="KW-0807">Transducer</keyword>
<organism evidence="8 9">
    <name type="scientific">Latimeria chalumnae</name>
    <name type="common">Coelacanth</name>
    <dbReference type="NCBI Taxonomy" id="7897"/>
    <lineage>
        <taxon>Eukaryota</taxon>
        <taxon>Metazoa</taxon>
        <taxon>Chordata</taxon>
        <taxon>Craniata</taxon>
        <taxon>Vertebrata</taxon>
        <taxon>Euteleostomi</taxon>
        <taxon>Coelacanthiformes</taxon>
        <taxon>Coelacanthidae</taxon>
        <taxon>Latimeria</taxon>
    </lineage>
</organism>
<dbReference type="PROSITE" id="PS50262">
    <property type="entry name" value="G_PROTEIN_RECEP_F1_2"/>
    <property type="match status" value="3"/>
</dbReference>
<dbReference type="eggNOG" id="ENOG502QVH7">
    <property type="taxonomic scope" value="Eukaryota"/>
</dbReference>
<dbReference type="EMBL" id="AFYH01240662">
    <property type="status" value="NOT_ANNOTATED_CDS"/>
    <property type="molecule type" value="Genomic_DNA"/>
</dbReference>
<dbReference type="GO" id="GO:0004930">
    <property type="term" value="F:G protein-coupled receptor activity"/>
    <property type="evidence" value="ECO:0007669"/>
    <property type="project" value="UniProtKB-KW"/>
</dbReference>
<dbReference type="EMBL" id="AFYH01240665">
    <property type="status" value="NOT_ANNOTATED_CDS"/>
    <property type="molecule type" value="Genomic_DNA"/>
</dbReference>
<feature type="domain" description="G-protein coupled receptors family 1 profile" evidence="7">
    <location>
        <begin position="1"/>
        <end position="226"/>
    </location>
</feature>
<dbReference type="GO" id="GO:0005549">
    <property type="term" value="F:odorant binding"/>
    <property type="evidence" value="ECO:0007669"/>
    <property type="project" value="TreeGrafter"/>
</dbReference>
<feature type="transmembrane region" description="Helical" evidence="6">
    <location>
        <begin position="174"/>
        <end position="193"/>
    </location>
</feature>
<dbReference type="EMBL" id="AFYH01240666">
    <property type="status" value="NOT_ANNOTATED_CDS"/>
    <property type="molecule type" value="Genomic_DNA"/>
</dbReference>
<feature type="transmembrane region" description="Helical" evidence="6">
    <location>
        <begin position="552"/>
        <end position="578"/>
    </location>
</feature>
<accession>H3A080</accession>
<dbReference type="Gene3D" id="1.20.1070.10">
    <property type="entry name" value="Rhodopsin 7-helix transmembrane proteins"/>
    <property type="match status" value="3"/>
</dbReference>
<dbReference type="PANTHER" id="PTHR26451:SF860">
    <property type="entry name" value="ODORANT RECEPTOR-RELATED"/>
    <property type="match status" value="1"/>
</dbReference>
<reference evidence="8" key="2">
    <citation type="submission" date="2025-08" db="UniProtKB">
        <authorList>
            <consortium name="Ensembl"/>
        </authorList>
    </citation>
    <scope>IDENTIFICATION</scope>
</reference>
<dbReference type="EMBL" id="AFYH01240663">
    <property type="status" value="NOT_ANNOTATED_CDS"/>
    <property type="molecule type" value="Genomic_DNA"/>
</dbReference>
<dbReference type="InterPro" id="IPR000725">
    <property type="entry name" value="Olfact_rcpt"/>
</dbReference>
<feature type="transmembrane region" description="Helical" evidence="6">
    <location>
        <begin position="625"/>
        <end position="647"/>
    </location>
</feature>
<feature type="domain" description="G-protein coupled receptors family 1 profile" evidence="7">
    <location>
        <begin position="268"/>
        <end position="518"/>
    </location>
</feature>
<feature type="transmembrane region" description="Helical" evidence="6">
    <location>
        <begin position="252"/>
        <end position="278"/>
    </location>
</feature>
<feature type="transmembrane region" description="Helical" evidence="6">
    <location>
        <begin position="76"/>
        <end position="99"/>
    </location>
</feature>
<evidence type="ECO:0000256" key="6">
    <source>
        <dbReference type="SAM" id="Phobius"/>
    </source>
</evidence>
<dbReference type="PRINTS" id="PR00237">
    <property type="entry name" value="GPCRRHODOPSN"/>
</dbReference>
<evidence type="ECO:0000259" key="7">
    <source>
        <dbReference type="PROSITE" id="PS50262"/>
    </source>
</evidence>
<feature type="transmembrane region" description="Helical" evidence="6">
    <location>
        <begin position="723"/>
        <end position="745"/>
    </location>
</feature>
<feature type="transmembrane region" description="Helical" evidence="6">
    <location>
        <begin position="585"/>
        <end position="605"/>
    </location>
</feature>
<feature type="transmembrane region" description="Helical" evidence="6">
    <location>
        <begin position="285"/>
        <end position="305"/>
    </location>
</feature>
<sequence>MFANGLVGNSALFPKLISDLLSEKKIISLTACYIQTYFLHTYMANEVAILTMMAYDRYVAICNPLRYVNILTNTNTCMLSLAACLYGILITIIVVVLTIRLQLCGSIIHKHYCDNMSIVKLACAPSTVNSIFGLFVIGLTVIIPLTVIVGSYIQIAMISLKASKGAQGKVYQTCITHLLTFFCFLTGGLFVLIQHRLNADFVPYPVHVFMSLEYLIVPPLFNPLIYGIRTAQLNWYFFLGGGSLPPREEFTLWYFICALLLYAITFSVNFLLIIVIILKKSLHEPMFIFVCSLFANGLVGNSALFPKLISDLLSEKKIISRTACYIQTYFVHTYMANELTILTVMAYDRYVAICNPLRYVNILTNTNTCVLSLAACLYGILITIIGIILLTRLQLCGSTIHKHYCDNMSIAKLACVGGNVNSIFGLFVIGLTVIIPLMVIVGSYIQIAMISLKASKDARGKVYQTCITHLLTFFSFLIGALFVLIQHRLNADFVPYPVHVFMSLEYLIVPPLFNPLIYGIRTEKIRNEGSHTQSQDHVFLLNGFGEKGPLSYLYFICALLLYAITFSVNFLLIIVIILKKSLHEPMFIFVYSLFANGLVGNSALFPKLISDLLSEEKIISRTACYIQAYFILTYMTNEVTILTVMAYNRYVAICNPLRYVNILTKTNTFMLSLAACLYGILIPMIGLILTTRLQLCGSTIHKHYCDNMSIIKLACVGGNVNSIFGLFVVGLTVIIPLIVIVGSYLQIAMISLKASKEGRGKVYQTCITHLLTFFSFLIGSLFILIQHRLNADFVPYPVHVFMSLEYLIVPPLFNPLIYGIRTEKIRNEVIKLFRRIINPS</sequence>
<comment type="subcellular location">
    <subcellularLocation>
        <location evidence="1">Membrane</location>
        <topology evidence="1">Multi-pass membrane protein</topology>
    </subcellularLocation>
</comment>
<dbReference type="FunCoup" id="H3A080">
    <property type="interactions" value="199"/>
</dbReference>
<feature type="transmembrane region" description="Helical" evidence="6">
    <location>
        <begin position="325"/>
        <end position="347"/>
    </location>
</feature>
<dbReference type="Proteomes" id="UP000008672">
    <property type="component" value="Unassembled WGS sequence"/>
</dbReference>
<evidence type="ECO:0000256" key="1">
    <source>
        <dbReference type="ARBA" id="ARBA00004141"/>
    </source>
</evidence>
<keyword evidence="3 6" id="KW-1133">Transmembrane helix</keyword>
<keyword evidence="9" id="KW-1185">Reference proteome</keyword>
<dbReference type="EMBL" id="AFYH01240664">
    <property type="status" value="NOT_ANNOTATED_CDS"/>
    <property type="molecule type" value="Genomic_DNA"/>
</dbReference>
<feature type="domain" description="G-protein coupled receptors family 1 profile" evidence="7">
    <location>
        <begin position="568"/>
        <end position="818"/>
    </location>
</feature>
<feature type="transmembrane region" description="Helical" evidence="6">
    <location>
        <begin position="423"/>
        <end position="445"/>
    </location>
</feature>
<feature type="transmembrane region" description="Helical" evidence="6">
    <location>
        <begin position="798"/>
        <end position="818"/>
    </location>
</feature>
<dbReference type="SUPFAM" id="SSF81321">
    <property type="entry name" value="Family A G protein-coupled receptor-like"/>
    <property type="match status" value="3"/>
</dbReference>
<keyword evidence="2 6" id="KW-0812">Transmembrane</keyword>
<feature type="transmembrane region" description="Helical" evidence="6">
    <location>
        <begin position="368"/>
        <end position="390"/>
    </location>
</feature>
<evidence type="ECO:0000256" key="5">
    <source>
        <dbReference type="ARBA" id="ARBA00023224"/>
    </source>
</evidence>
<evidence type="ECO:0000256" key="4">
    <source>
        <dbReference type="ARBA" id="ARBA00023136"/>
    </source>
</evidence>
<reference evidence="8" key="3">
    <citation type="submission" date="2025-09" db="UniProtKB">
        <authorList>
            <consortium name="Ensembl"/>
        </authorList>
    </citation>
    <scope>IDENTIFICATION</scope>
</reference>
<dbReference type="InterPro" id="IPR017452">
    <property type="entry name" value="GPCR_Rhodpsn_7TM"/>
</dbReference>
<dbReference type="GO" id="GO:0004984">
    <property type="term" value="F:olfactory receptor activity"/>
    <property type="evidence" value="ECO:0007669"/>
    <property type="project" value="InterPro"/>
</dbReference>
<evidence type="ECO:0000313" key="9">
    <source>
        <dbReference type="Proteomes" id="UP000008672"/>
    </source>
</evidence>
<evidence type="ECO:0000256" key="3">
    <source>
        <dbReference type="ARBA" id="ARBA00022989"/>
    </source>
</evidence>
<dbReference type="AlphaFoldDB" id="H3A080"/>
<dbReference type="GeneTree" id="ENSGT01030000234640"/>
<feature type="transmembrane region" description="Helical" evidence="6">
    <location>
        <begin position="466"/>
        <end position="485"/>
    </location>
</feature>
<feature type="transmembrane region" description="Helical" evidence="6">
    <location>
        <begin position="766"/>
        <end position="786"/>
    </location>
</feature>